<feature type="transmembrane region" description="Helical" evidence="9">
    <location>
        <begin position="267"/>
        <end position="288"/>
    </location>
</feature>
<evidence type="ECO:0000256" key="4">
    <source>
        <dbReference type="ARBA" id="ARBA00022475"/>
    </source>
</evidence>
<dbReference type="AlphaFoldDB" id="A0A7Y9FIF5"/>
<reference evidence="11 12" key="1">
    <citation type="submission" date="2020-07" db="EMBL/GenBank/DDBJ databases">
        <title>Sequencing the genomes of 1000 actinobacteria strains.</title>
        <authorList>
            <person name="Klenk H.-P."/>
        </authorList>
    </citation>
    <scope>NUCLEOTIDE SEQUENCE [LARGE SCALE GENOMIC DNA]</scope>
    <source>
        <strain evidence="11 12">DSM 24482</strain>
    </source>
</reference>
<dbReference type="EMBL" id="BONN01000007">
    <property type="protein sequence ID" value="GIG33380.1"/>
    <property type="molecule type" value="Genomic_DNA"/>
</dbReference>
<dbReference type="InterPro" id="IPR002549">
    <property type="entry name" value="AI-2E-like"/>
</dbReference>
<sequence length="437" mass="44755">MSTPTTPPQDLADEPQPQGTPLPAPTVPPAPTDPVPPSVRAAAAWSWRTLVILAAVAVGLWLVTVLKVIVIPVAIALLLTVLLAPVVDALHRVLRLPRPAAAAVALVSLLVIVGGLLALAGGQMVQGIAELWDQAEEGVGQLLAWLAGAPLHLSTSDIETYLSSAQDAIVGSSDQLAAGALSVGVTVGHVFAGALIAIFCTLFFLFDGRGIWAWTVGLLPRGSRERVHQAGRRGWVTLGAYTRTQILVAGVDAIGIGAGAALLQLPLAVPLAVIVFFGSFIPFVGAIVTGSVAVLVALVTQGWVSALIMLAIVLVVQQIEGHVLQPFLMGHAVSLHPVAVLLVVAGGSLVAGIVGALFAVPLAAVVNTVVLYLHGHDKFPQLGTDDHVDVRPRRHPVLDRALAAAAEEASADRATTDAPAATGPSTPPATGTGQVTA</sequence>
<keyword evidence="6 9" id="KW-1133">Transmembrane helix</keyword>
<evidence type="ECO:0000313" key="13">
    <source>
        <dbReference type="Proteomes" id="UP000618382"/>
    </source>
</evidence>
<keyword evidence="3" id="KW-0813">Transport</keyword>
<name>A0A7Y9FIF5_9CELL</name>
<feature type="compositionally biased region" description="Low complexity" evidence="8">
    <location>
        <begin position="416"/>
        <end position="437"/>
    </location>
</feature>
<feature type="transmembrane region" description="Helical" evidence="9">
    <location>
        <begin position="45"/>
        <end position="63"/>
    </location>
</feature>
<keyword evidence="5 9" id="KW-0812">Transmembrane</keyword>
<protein>
    <submittedName>
        <fullName evidence="11">Putative PurR-regulated permease PerM</fullName>
    </submittedName>
</protein>
<evidence type="ECO:0000313" key="10">
    <source>
        <dbReference type="EMBL" id="GIG33380.1"/>
    </source>
</evidence>
<evidence type="ECO:0000256" key="7">
    <source>
        <dbReference type="ARBA" id="ARBA00023136"/>
    </source>
</evidence>
<organism evidence="11 12">
    <name type="scientific">Cellulomonas oligotrophica</name>
    <dbReference type="NCBI Taxonomy" id="931536"/>
    <lineage>
        <taxon>Bacteria</taxon>
        <taxon>Bacillati</taxon>
        <taxon>Actinomycetota</taxon>
        <taxon>Actinomycetes</taxon>
        <taxon>Micrococcales</taxon>
        <taxon>Cellulomonadaceae</taxon>
        <taxon>Cellulomonas</taxon>
    </lineage>
</organism>
<evidence type="ECO:0000313" key="11">
    <source>
        <dbReference type="EMBL" id="NYD87502.1"/>
    </source>
</evidence>
<comment type="subcellular location">
    <subcellularLocation>
        <location evidence="1">Cell membrane</location>
        <topology evidence="1">Multi-pass membrane protein</topology>
    </subcellularLocation>
</comment>
<evidence type="ECO:0000256" key="1">
    <source>
        <dbReference type="ARBA" id="ARBA00004651"/>
    </source>
</evidence>
<feature type="transmembrane region" description="Helical" evidence="9">
    <location>
        <begin position="180"/>
        <end position="206"/>
    </location>
</feature>
<evidence type="ECO:0000256" key="3">
    <source>
        <dbReference type="ARBA" id="ARBA00022448"/>
    </source>
</evidence>
<dbReference type="Pfam" id="PF01594">
    <property type="entry name" value="AI-2E_transport"/>
    <property type="match status" value="1"/>
</dbReference>
<evidence type="ECO:0000256" key="8">
    <source>
        <dbReference type="SAM" id="MobiDB-lite"/>
    </source>
</evidence>
<feature type="region of interest" description="Disordered" evidence="8">
    <location>
        <begin position="1"/>
        <end position="35"/>
    </location>
</feature>
<gene>
    <name evidence="11" type="ORF">BKA21_003051</name>
    <name evidence="10" type="ORF">Col01nite_25390</name>
</gene>
<feature type="region of interest" description="Disordered" evidence="8">
    <location>
        <begin position="407"/>
        <end position="437"/>
    </location>
</feature>
<feature type="compositionally biased region" description="Pro residues" evidence="8">
    <location>
        <begin position="18"/>
        <end position="35"/>
    </location>
</feature>
<feature type="transmembrane region" description="Helical" evidence="9">
    <location>
        <begin position="294"/>
        <end position="316"/>
    </location>
</feature>
<feature type="transmembrane region" description="Helical" evidence="9">
    <location>
        <begin position="69"/>
        <end position="90"/>
    </location>
</feature>
<feature type="transmembrane region" description="Helical" evidence="9">
    <location>
        <begin position="102"/>
        <end position="122"/>
    </location>
</feature>
<keyword evidence="13" id="KW-1185">Reference proteome</keyword>
<dbReference type="Proteomes" id="UP000577956">
    <property type="component" value="Unassembled WGS sequence"/>
</dbReference>
<keyword evidence="4" id="KW-1003">Cell membrane</keyword>
<dbReference type="EMBL" id="JACCBK010000001">
    <property type="protein sequence ID" value="NYD87502.1"/>
    <property type="molecule type" value="Genomic_DNA"/>
</dbReference>
<dbReference type="Proteomes" id="UP000618382">
    <property type="component" value="Unassembled WGS sequence"/>
</dbReference>
<dbReference type="GO" id="GO:0055085">
    <property type="term" value="P:transmembrane transport"/>
    <property type="evidence" value="ECO:0007669"/>
    <property type="project" value="TreeGrafter"/>
</dbReference>
<evidence type="ECO:0000256" key="2">
    <source>
        <dbReference type="ARBA" id="ARBA00009773"/>
    </source>
</evidence>
<evidence type="ECO:0000313" key="12">
    <source>
        <dbReference type="Proteomes" id="UP000577956"/>
    </source>
</evidence>
<dbReference type="RefSeq" id="WP_373308203.1">
    <property type="nucleotide sequence ID" value="NZ_BAABFI010000007.1"/>
</dbReference>
<reference evidence="10 13" key="2">
    <citation type="submission" date="2021-01" db="EMBL/GenBank/DDBJ databases">
        <title>Whole genome shotgun sequence of Cellulomonas oligotrophica NBRC 109435.</title>
        <authorList>
            <person name="Komaki H."/>
            <person name="Tamura T."/>
        </authorList>
    </citation>
    <scope>NUCLEOTIDE SEQUENCE [LARGE SCALE GENOMIC DNA]</scope>
    <source>
        <strain evidence="10 13">NBRC 109435</strain>
    </source>
</reference>
<evidence type="ECO:0000256" key="5">
    <source>
        <dbReference type="ARBA" id="ARBA00022692"/>
    </source>
</evidence>
<dbReference type="GO" id="GO:0005886">
    <property type="term" value="C:plasma membrane"/>
    <property type="evidence" value="ECO:0007669"/>
    <property type="project" value="UniProtKB-SubCell"/>
</dbReference>
<keyword evidence="7 9" id="KW-0472">Membrane</keyword>
<evidence type="ECO:0000256" key="6">
    <source>
        <dbReference type="ARBA" id="ARBA00022989"/>
    </source>
</evidence>
<comment type="caution">
    <text evidence="11">The sequence shown here is derived from an EMBL/GenBank/DDBJ whole genome shotgun (WGS) entry which is preliminary data.</text>
</comment>
<accession>A0A7Y9FIF5</accession>
<proteinExistence type="inferred from homology"/>
<evidence type="ECO:0000256" key="9">
    <source>
        <dbReference type="SAM" id="Phobius"/>
    </source>
</evidence>
<dbReference type="PANTHER" id="PTHR21716">
    <property type="entry name" value="TRANSMEMBRANE PROTEIN"/>
    <property type="match status" value="1"/>
</dbReference>
<dbReference type="PANTHER" id="PTHR21716:SF53">
    <property type="entry name" value="PERMEASE PERM-RELATED"/>
    <property type="match status" value="1"/>
</dbReference>
<comment type="similarity">
    <text evidence="2">Belongs to the autoinducer-2 exporter (AI-2E) (TC 2.A.86) family.</text>
</comment>